<feature type="repeat" description="ANK" evidence="3">
    <location>
        <begin position="690"/>
        <end position="713"/>
    </location>
</feature>
<organism evidence="5 6">
    <name type="scientific">Tritrichomonas musculus</name>
    <dbReference type="NCBI Taxonomy" id="1915356"/>
    <lineage>
        <taxon>Eukaryota</taxon>
        <taxon>Metamonada</taxon>
        <taxon>Parabasalia</taxon>
        <taxon>Tritrichomonadida</taxon>
        <taxon>Tritrichomonadidae</taxon>
        <taxon>Tritrichomonas</taxon>
    </lineage>
</organism>
<keyword evidence="6" id="KW-1185">Reference proteome</keyword>
<name>A0ABR2L1R8_9EUKA</name>
<evidence type="ECO:0000256" key="4">
    <source>
        <dbReference type="SAM" id="Coils"/>
    </source>
</evidence>
<dbReference type="Pfam" id="PF00023">
    <property type="entry name" value="Ank"/>
    <property type="match status" value="1"/>
</dbReference>
<protein>
    <recommendedName>
        <fullName evidence="7">Ankyrin</fullName>
    </recommendedName>
</protein>
<comment type="caution">
    <text evidence="5">The sequence shown here is derived from an EMBL/GenBank/DDBJ whole genome shotgun (WGS) entry which is preliminary data.</text>
</comment>
<evidence type="ECO:0000256" key="2">
    <source>
        <dbReference type="ARBA" id="ARBA00023043"/>
    </source>
</evidence>
<dbReference type="PROSITE" id="PS50297">
    <property type="entry name" value="ANK_REP_REGION"/>
    <property type="match status" value="4"/>
</dbReference>
<proteinExistence type="predicted"/>
<sequence length="1057" mass="123505">MKNYQRSLLEYIDDKKNLEENYINLLKLFKTQKIQDDQKELKLLFTVILNIANNHHRSDNFYCKIEKILDFFKDDFPKVFTNSELFDFFQDNKMILLYLMKEKLLIVNKSISAKIISSIHKIAKYSRFFFPEIKPFIKKSSIEIPENFEENRQIGENESEICQIIRQDLIEDFIIYVNKKTLPLTMQVHHSVYESNLFLIKNEKISLIEYAAFFGATQIFKYLFMNDVSFGPTIWLYAVHSDNPEIIHILEENGIKNPSFVKCYKEAIKCYHNDVANYIKTNYMSNYNEKKEIKNVQFLNFDFFNCDFNTNEILFNLIEYDLYELFLVFINSPDFDINYVNKNQTLLIKGIENNSIEIVKKLLEIPKIDVNLRPIYKHEDNKWFSKKSALHVAIEQENIEMIKLLLSYKETDINLICVESNDEEEIERETAKEIKKEEGKFTSDKDTEYIKRIEKTGLHIAIKTNNSDIVQLLLENSSTDVNILCICYIYSSYLNMGFEDGLKDDSKSTRTVLDYAIQNGLIEIIQLLLMNPNIKINEFSTKTIYTQYYEDLKIYVNRIETATRTPLFYALAHSTNDLSIVELLLKQPEIDVNCSSHLYDTKNFFDKVVHKRIVDQSLIKSSDVTPLSLAYEAGNIEMIDLLLSDPKIDLTMKSFNGDTILLNVCKNNKIEIEKILLNHSNIDVNQVDDEGRTALYYACKSGNNAIVELLLDNPKIDVNKVDNEGTTALHCACKNEDEDIIELLLDKPEIDINLADNKGKTALYYARENDEIVKLFIYSQKSDVNKVDDEIKTALYHADKDEELVKLYLYGQEIDVNKVDDEDKTILHRTCEKEGENEEIVKLLLHKPNIDINKVDNKGKTALHYACENKNEEIVKLLLDNPKIVVDEVDNKGKTALHYACKNGNIEIVEQLLLYSCIDVNAKTYSCKTPLYYAYHKNHMAIVQLLVRNPMIDMDIEIEDGKTLLYLAIEEENIKLIKMILNNPKVDFDNHLIEKVIDLGNVEIYRLLLKYSYGTRADFDEIWRDRLGNSQFRMMKMTFKIEQPKYNSPFSFHDKYD</sequence>
<dbReference type="Gene3D" id="1.25.40.20">
    <property type="entry name" value="Ankyrin repeat-containing domain"/>
    <property type="match status" value="5"/>
</dbReference>
<dbReference type="Proteomes" id="UP001470230">
    <property type="component" value="Unassembled WGS sequence"/>
</dbReference>
<accession>A0ABR2L1R8</accession>
<reference evidence="5 6" key="1">
    <citation type="submission" date="2024-04" db="EMBL/GenBank/DDBJ databases">
        <title>Tritrichomonas musculus Genome.</title>
        <authorList>
            <person name="Alves-Ferreira E."/>
            <person name="Grigg M."/>
            <person name="Lorenzi H."/>
            <person name="Galac M."/>
        </authorList>
    </citation>
    <scope>NUCLEOTIDE SEQUENCE [LARGE SCALE GENOMIC DNA]</scope>
    <source>
        <strain evidence="5 6">EAF2021</strain>
    </source>
</reference>
<keyword evidence="4" id="KW-0175">Coiled coil</keyword>
<dbReference type="EMBL" id="JAPFFF010000002">
    <property type="protein sequence ID" value="KAK8896180.1"/>
    <property type="molecule type" value="Genomic_DNA"/>
</dbReference>
<dbReference type="SUPFAM" id="SSF48403">
    <property type="entry name" value="Ankyrin repeat"/>
    <property type="match status" value="2"/>
</dbReference>
<evidence type="ECO:0000313" key="6">
    <source>
        <dbReference type="Proteomes" id="UP001470230"/>
    </source>
</evidence>
<evidence type="ECO:0008006" key="7">
    <source>
        <dbReference type="Google" id="ProtNLM"/>
    </source>
</evidence>
<keyword evidence="1" id="KW-0677">Repeat</keyword>
<dbReference type="InterPro" id="IPR002110">
    <property type="entry name" value="Ankyrin_rpt"/>
</dbReference>
<keyword evidence="2 3" id="KW-0040">ANK repeat</keyword>
<dbReference type="PANTHER" id="PTHR24198">
    <property type="entry name" value="ANKYRIN REPEAT AND PROTEIN KINASE DOMAIN-CONTAINING PROTEIN"/>
    <property type="match status" value="1"/>
</dbReference>
<gene>
    <name evidence="5" type="ORF">M9Y10_014075</name>
</gene>
<dbReference type="Pfam" id="PF12796">
    <property type="entry name" value="Ank_2"/>
    <property type="match status" value="5"/>
</dbReference>
<evidence type="ECO:0000256" key="1">
    <source>
        <dbReference type="ARBA" id="ARBA00022737"/>
    </source>
</evidence>
<dbReference type="PROSITE" id="PS50088">
    <property type="entry name" value="ANK_REPEAT"/>
    <property type="match status" value="4"/>
</dbReference>
<dbReference type="InterPro" id="IPR036770">
    <property type="entry name" value="Ankyrin_rpt-contain_sf"/>
</dbReference>
<feature type="repeat" description="ANK" evidence="3">
    <location>
        <begin position="724"/>
        <end position="747"/>
    </location>
</feature>
<feature type="repeat" description="ANK" evidence="3">
    <location>
        <begin position="892"/>
        <end position="925"/>
    </location>
</feature>
<feature type="coiled-coil region" evidence="4">
    <location>
        <begin position="1"/>
        <end position="28"/>
    </location>
</feature>
<evidence type="ECO:0000313" key="5">
    <source>
        <dbReference type="EMBL" id="KAK8896180.1"/>
    </source>
</evidence>
<dbReference type="SMART" id="SM00248">
    <property type="entry name" value="ANK"/>
    <property type="match status" value="16"/>
</dbReference>
<dbReference type="PANTHER" id="PTHR24198:SF165">
    <property type="entry name" value="ANKYRIN REPEAT-CONTAINING PROTEIN-RELATED"/>
    <property type="match status" value="1"/>
</dbReference>
<feature type="repeat" description="ANK" evidence="3">
    <location>
        <begin position="858"/>
        <end position="881"/>
    </location>
</feature>
<evidence type="ECO:0000256" key="3">
    <source>
        <dbReference type="PROSITE-ProRule" id="PRU00023"/>
    </source>
</evidence>